<feature type="domain" description="DUF427" evidence="2">
    <location>
        <begin position="53"/>
        <end position="143"/>
    </location>
</feature>
<accession>A0ABS9KD51</accession>
<proteinExistence type="predicted"/>
<dbReference type="RefSeq" id="WP_237853696.1">
    <property type="nucleotide sequence ID" value="NZ_JAKLWS010000009.1"/>
</dbReference>
<dbReference type="PANTHER" id="PTHR43058:SF1">
    <property type="entry name" value="DUF427 DOMAIN-CONTAINING PROTEIN"/>
    <property type="match status" value="1"/>
</dbReference>
<dbReference type="EMBL" id="JAKLWS010000009">
    <property type="protein sequence ID" value="MCG2588774.1"/>
    <property type="molecule type" value="Genomic_DNA"/>
</dbReference>
<evidence type="ECO:0000313" key="3">
    <source>
        <dbReference type="EMBL" id="MCG2588774.1"/>
    </source>
</evidence>
<protein>
    <submittedName>
        <fullName evidence="3">DUF427 domain-containing protein</fullName>
    </submittedName>
</protein>
<dbReference type="InterPro" id="IPR007361">
    <property type="entry name" value="DUF427"/>
</dbReference>
<reference evidence="3" key="2">
    <citation type="submission" date="2024-05" db="EMBL/GenBank/DDBJ databases">
        <title>Rhodohalobacter halophilus gen. nov., sp. nov., a moderately halophilic member of the family Balneolaceae.</title>
        <authorList>
            <person name="Xia J."/>
        </authorList>
    </citation>
    <scope>NUCLEOTIDE SEQUENCE</scope>
    <source>
        <strain evidence="3">WB101</strain>
    </source>
</reference>
<evidence type="ECO:0000256" key="1">
    <source>
        <dbReference type="SAM" id="MobiDB-lite"/>
    </source>
</evidence>
<comment type="caution">
    <text evidence="3">The sequence shown here is derived from an EMBL/GenBank/DDBJ whole genome shotgun (WGS) entry which is preliminary data.</text>
</comment>
<evidence type="ECO:0000259" key="2">
    <source>
        <dbReference type="Pfam" id="PF04248"/>
    </source>
</evidence>
<name>A0ABS9KD51_9BACT</name>
<sequence length="184" mass="21353">MKNLPKWAAKHRDKWEYRGQKRPSFALKPKKGQESVWDYPRPPVLDPDDREVIVKWENIIIAKSSNTIRLLETASPPTFYLPPQDVNLDYLIKTDKTSRCEWKGKAIYWNVLVDGDKIINAAWSYQTPFDDYKEIAGYFCFYPKKVPCFVDGEKVRPQPGGFYGGWITDEIVGPVKGESNKTYL</sequence>
<feature type="region of interest" description="Disordered" evidence="1">
    <location>
        <begin position="1"/>
        <end position="23"/>
    </location>
</feature>
<keyword evidence="4" id="KW-1185">Reference proteome</keyword>
<organism evidence="3 4">
    <name type="scientific">Rhodohalobacter sulfatireducens</name>
    <dbReference type="NCBI Taxonomy" id="2911366"/>
    <lineage>
        <taxon>Bacteria</taxon>
        <taxon>Pseudomonadati</taxon>
        <taxon>Balneolota</taxon>
        <taxon>Balneolia</taxon>
        <taxon>Balneolales</taxon>
        <taxon>Balneolaceae</taxon>
        <taxon>Rhodohalobacter</taxon>
    </lineage>
</organism>
<dbReference type="Proteomes" id="UP001165366">
    <property type="component" value="Unassembled WGS sequence"/>
</dbReference>
<gene>
    <name evidence="3" type="ORF">L6773_09365</name>
</gene>
<dbReference type="PANTHER" id="PTHR43058">
    <property type="entry name" value="SLR0655 PROTEIN"/>
    <property type="match status" value="1"/>
</dbReference>
<evidence type="ECO:0000313" key="4">
    <source>
        <dbReference type="Proteomes" id="UP001165366"/>
    </source>
</evidence>
<dbReference type="InterPro" id="IPR038694">
    <property type="entry name" value="DUF427_sf"/>
</dbReference>
<dbReference type="Gene3D" id="2.170.150.40">
    <property type="entry name" value="Domain of unknown function (DUF427)"/>
    <property type="match status" value="1"/>
</dbReference>
<reference evidence="3" key="1">
    <citation type="submission" date="2022-01" db="EMBL/GenBank/DDBJ databases">
        <authorList>
            <person name="Wang Y."/>
        </authorList>
    </citation>
    <scope>NUCLEOTIDE SEQUENCE</scope>
    <source>
        <strain evidence="3">WB101</strain>
    </source>
</reference>
<dbReference type="Pfam" id="PF04248">
    <property type="entry name" value="NTP_transf_9"/>
    <property type="match status" value="1"/>
</dbReference>